<dbReference type="RefSeq" id="WP_187819421.1">
    <property type="nucleotide sequence ID" value="NZ_JACTVJ010000031.1"/>
</dbReference>
<keyword evidence="2" id="KW-1185">Reference proteome</keyword>
<reference evidence="1 2" key="1">
    <citation type="submission" date="2020-08" db="EMBL/GenBank/DDBJ databases">
        <title>Genemic of Streptomyces polyaspartic.</title>
        <authorList>
            <person name="Liu W."/>
        </authorList>
    </citation>
    <scope>NUCLEOTIDE SEQUENCE [LARGE SCALE GENOMIC DNA]</scope>
    <source>
        <strain evidence="1 2">TRM66268-LWL</strain>
    </source>
</reference>
<comment type="caution">
    <text evidence="1">The sequence shown here is derived from an EMBL/GenBank/DDBJ whole genome shotgun (WGS) entry which is preliminary data.</text>
</comment>
<accession>A0ABR7SVU1</accession>
<sequence>MTILTDQHSTLTVGEYGRTPEPIDYGRFFDELHTHGGQKRQRIAESDPLLSLLADLDDPSESTPDGGAFGELLEAVNTLDDRTPKVEHVILRESSGVLLYAEAG</sequence>
<evidence type="ECO:0000313" key="1">
    <source>
        <dbReference type="EMBL" id="MBC9718994.1"/>
    </source>
</evidence>
<evidence type="ECO:0000313" key="2">
    <source>
        <dbReference type="Proteomes" id="UP000642284"/>
    </source>
</evidence>
<organism evidence="1 2">
    <name type="scientific">Streptomyces polyasparticus</name>
    <dbReference type="NCBI Taxonomy" id="2767826"/>
    <lineage>
        <taxon>Bacteria</taxon>
        <taxon>Bacillati</taxon>
        <taxon>Actinomycetota</taxon>
        <taxon>Actinomycetes</taxon>
        <taxon>Kitasatosporales</taxon>
        <taxon>Streptomycetaceae</taxon>
        <taxon>Streptomyces</taxon>
    </lineage>
</organism>
<proteinExistence type="predicted"/>
<dbReference type="EMBL" id="JACTVJ010000031">
    <property type="protein sequence ID" value="MBC9718994.1"/>
    <property type="molecule type" value="Genomic_DNA"/>
</dbReference>
<name>A0ABR7SVU1_9ACTN</name>
<protein>
    <recommendedName>
        <fullName evidence="3">Halobacterial output domain-containing protein</fullName>
    </recommendedName>
</protein>
<evidence type="ECO:0008006" key="3">
    <source>
        <dbReference type="Google" id="ProtNLM"/>
    </source>
</evidence>
<dbReference type="Proteomes" id="UP000642284">
    <property type="component" value="Unassembled WGS sequence"/>
</dbReference>
<gene>
    <name evidence="1" type="ORF">H9Y04_41355</name>
</gene>